<keyword evidence="4" id="KW-1185">Reference proteome</keyword>
<keyword evidence="1" id="KW-0238">DNA-binding</keyword>
<dbReference type="PANTHER" id="PTHR30204:SF97">
    <property type="entry name" value="MERR FAMILY REGULATORY PROTEIN"/>
    <property type="match status" value="1"/>
</dbReference>
<evidence type="ECO:0000313" key="3">
    <source>
        <dbReference type="EMBL" id="PXY21939.1"/>
    </source>
</evidence>
<dbReference type="SMART" id="SM00422">
    <property type="entry name" value="HTH_MERR"/>
    <property type="match status" value="1"/>
</dbReference>
<feature type="domain" description="HTH merR-type" evidence="2">
    <location>
        <begin position="1"/>
        <end position="71"/>
    </location>
</feature>
<dbReference type="InterPro" id="IPR047057">
    <property type="entry name" value="MerR_fam"/>
</dbReference>
<sequence length="342" mass="35785">MHSISAFARRVGLTPSALRFYDDCGVLAPARVDPLTGYRYYSDDQVERAVHLRGLRAAGVPLADVTAVLDGSPGTAREVLTAHAERLRAESDAAHAALGALLRGLPPSGPVRVRVGGPELASAVRQVVPAAARDGEFPELRCVLVELADAQVRLVATDRYRLAVRELRPLAADGGPAELLVPSGALVTAAAWATRRPEVTIEAGPDPCLRADGEAHPLPGADGVFPAYREMLRALHAPVHRVLTGRAALRDALAGRVRSVLLDVRADELVVGDVTLPAVCAGPVRIAFDPAVLGAALEAGVGPDVLLEIAAPDRPVVARSADQGSFTTLVMPVALPGKDNRP</sequence>
<accession>A0A318LCC3</accession>
<organism evidence="3 4">
    <name type="scientific">Prauserella flavalba</name>
    <dbReference type="NCBI Taxonomy" id="1477506"/>
    <lineage>
        <taxon>Bacteria</taxon>
        <taxon>Bacillati</taxon>
        <taxon>Actinomycetota</taxon>
        <taxon>Actinomycetes</taxon>
        <taxon>Pseudonocardiales</taxon>
        <taxon>Pseudonocardiaceae</taxon>
        <taxon>Prauserella</taxon>
    </lineage>
</organism>
<evidence type="ECO:0000256" key="1">
    <source>
        <dbReference type="ARBA" id="ARBA00023125"/>
    </source>
</evidence>
<dbReference type="SUPFAM" id="SSF55979">
    <property type="entry name" value="DNA clamp"/>
    <property type="match status" value="1"/>
</dbReference>
<dbReference type="Gene3D" id="1.10.1660.10">
    <property type="match status" value="1"/>
</dbReference>
<dbReference type="Pfam" id="PF02767">
    <property type="entry name" value="DNA_pol3_beta_2"/>
    <property type="match status" value="1"/>
</dbReference>
<comment type="caution">
    <text evidence="3">The sequence shown here is derived from an EMBL/GenBank/DDBJ whole genome shotgun (WGS) entry which is preliminary data.</text>
</comment>
<dbReference type="Gene3D" id="3.10.150.10">
    <property type="entry name" value="DNA Polymerase III, subunit A, domain 2"/>
    <property type="match status" value="2"/>
</dbReference>
<gene>
    <name evidence="3" type="ORF">BA062_30820</name>
</gene>
<dbReference type="PANTHER" id="PTHR30204">
    <property type="entry name" value="REDOX-CYCLING DRUG-SENSING TRANSCRIPTIONAL ACTIVATOR SOXR"/>
    <property type="match status" value="1"/>
</dbReference>
<dbReference type="PROSITE" id="PS00552">
    <property type="entry name" value="HTH_MERR_1"/>
    <property type="match status" value="1"/>
</dbReference>
<dbReference type="InterPro" id="IPR046938">
    <property type="entry name" value="DNA_clamp_sf"/>
</dbReference>
<dbReference type="EMBL" id="MASU01000014">
    <property type="protein sequence ID" value="PXY21939.1"/>
    <property type="molecule type" value="Genomic_DNA"/>
</dbReference>
<dbReference type="GO" id="GO:0008408">
    <property type="term" value="F:3'-5' exonuclease activity"/>
    <property type="evidence" value="ECO:0007669"/>
    <property type="project" value="InterPro"/>
</dbReference>
<dbReference type="RefSeq" id="WP_110342730.1">
    <property type="nucleotide sequence ID" value="NZ_MASU01000014.1"/>
</dbReference>
<dbReference type="InterPro" id="IPR009061">
    <property type="entry name" value="DNA-bd_dom_put_sf"/>
</dbReference>
<dbReference type="GO" id="GO:0009360">
    <property type="term" value="C:DNA polymerase III complex"/>
    <property type="evidence" value="ECO:0007669"/>
    <property type="project" value="InterPro"/>
</dbReference>
<dbReference type="PROSITE" id="PS50937">
    <property type="entry name" value="HTH_MERR_2"/>
    <property type="match status" value="1"/>
</dbReference>
<dbReference type="Proteomes" id="UP000247892">
    <property type="component" value="Unassembled WGS sequence"/>
</dbReference>
<dbReference type="GO" id="GO:0006260">
    <property type="term" value="P:DNA replication"/>
    <property type="evidence" value="ECO:0007669"/>
    <property type="project" value="InterPro"/>
</dbReference>
<reference evidence="3 4" key="1">
    <citation type="submission" date="2016-07" db="EMBL/GenBank/DDBJ databases">
        <title>Draft genome sequence of Prauserella sp. YIM 121212, isolated from alkaline soil.</title>
        <authorList>
            <person name="Ruckert C."/>
            <person name="Albersmeier A."/>
            <person name="Jiang C.-L."/>
            <person name="Jiang Y."/>
            <person name="Kalinowski J."/>
            <person name="Schneider O."/>
            <person name="Winkler A."/>
            <person name="Zotchev S.B."/>
        </authorList>
    </citation>
    <scope>NUCLEOTIDE SEQUENCE [LARGE SCALE GENOMIC DNA]</scope>
    <source>
        <strain evidence="3 4">YIM 121212</strain>
    </source>
</reference>
<dbReference type="GO" id="GO:0003700">
    <property type="term" value="F:DNA-binding transcription factor activity"/>
    <property type="evidence" value="ECO:0007669"/>
    <property type="project" value="InterPro"/>
</dbReference>
<protein>
    <submittedName>
        <fullName evidence="3">Transcriptional regulator</fullName>
    </submittedName>
</protein>
<evidence type="ECO:0000259" key="2">
    <source>
        <dbReference type="PROSITE" id="PS50937"/>
    </source>
</evidence>
<evidence type="ECO:0000313" key="4">
    <source>
        <dbReference type="Proteomes" id="UP000247892"/>
    </source>
</evidence>
<dbReference type="OrthoDB" id="7849865at2"/>
<name>A0A318LCC3_9PSEU</name>
<dbReference type="GO" id="GO:0003677">
    <property type="term" value="F:DNA binding"/>
    <property type="evidence" value="ECO:0007669"/>
    <property type="project" value="UniProtKB-KW"/>
</dbReference>
<dbReference type="InterPro" id="IPR022637">
    <property type="entry name" value="DNA_polIII_beta_cen"/>
</dbReference>
<dbReference type="InterPro" id="IPR000551">
    <property type="entry name" value="MerR-type_HTH_dom"/>
</dbReference>
<dbReference type="Pfam" id="PF13411">
    <property type="entry name" value="MerR_1"/>
    <property type="match status" value="1"/>
</dbReference>
<dbReference type="SUPFAM" id="SSF46955">
    <property type="entry name" value="Putative DNA-binding domain"/>
    <property type="match status" value="1"/>
</dbReference>
<proteinExistence type="predicted"/>
<dbReference type="GO" id="GO:0003887">
    <property type="term" value="F:DNA-directed DNA polymerase activity"/>
    <property type="evidence" value="ECO:0007669"/>
    <property type="project" value="InterPro"/>
</dbReference>
<dbReference type="AlphaFoldDB" id="A0A318LCC3"/>